<organism evidence="2 3">
    <name type="scientific">Streptomyces netropsis</name>
    <name type="common">Streptoverticillium netropsis</name>
    <dbReference type="NCBI Taxonomy" id="55404"/>
    <lineage>
        <taxon>Bacteria</taxon>
        <taxon>Bacillati</taxon>
        <taxon>Actinomycetota</taxon>
        <taxon>Actinomycetes</taxon>
        <taxon>Kitasatosporales</taxon>
        <taxon>Streptomycetaceae</taxon>
        <taxon>Streptomyces</taxon>
    </lineage>
</organism>
<feature type="region of interest" description="Disordered" evidence="1">
    <location>
        <begin position="1"/>
        <end position="28"/>
    </location>
</feature>
<evidence type="ECO:0000256" key="1">
    <source>
        <dbReference type="SAM" id="MobiDB-lite"/>
    </source>
</evidence>
<reference evidence="2 3" key="1">
    <citation type="submission" date="2020-08" db="EMBL/GenBank/DDBJ databases">
        <title>Genomic Encyclopedia of Type Strains, Phase III (KMG-III): the genomes of soil and plant-associated and newly described type strains.</title>
        <authorList>
            <person name="Whitman W."/>
        </authorList>
    </citation>
    <scope>NUCLEOTIDE SEQUENCE [LARGE SCALE GENOMIC DNA]</scope>
    <source>
        <strain evidence="2 3">CECT 3265</strain>
    </source>
</reference>
<dbReference type="Proteomes" id="UP000556436">
    <property type="component" value="Unassembled WGS sequence"/>
</dbReference>
<dbReference type="AlphaFoldDB" id="A0A7W7LCM0"/>
<evidence type="ECO:0000313" key="3">
    <source>
        <dbReference type="Proteomes" id="UP000556436"/>
    </source>
</evidence>
<keyword evidence="3" id="KW-1185">Reference proteome</keyword>
<evidence type="ECO:0000313" key="2">
    <source>
        <dbReference type="EMBL" id="MBB4887201.1"/>
    </source>
</evidence>
<proteinExistence type="predicted"/>
<gene>
    <name evidence="2" type="ORF">FHS38_003255</name>
</gene>
<comment type="caution">
    <text evidence="2">The sequence shown here is derived from an EMBL/GenBank/DDBJ whole genome shotgun (WGS) entry which is preliminary data.</text>
</comment>
<name>A0A7W7LCM0_STRNE</name>
<dbReference type="EMBL" id="JACHJG010000006">
    <property type="protein sequence ID" value="MBB4887201.1"/>
    <property type="molecule type" value="Genomic_DNA"/>
</dbReference>
<accession>A0A7W7LCM0</accession>
<sequence length="54" mass="5770">MTCGRIAGCSAPYADRGSGTGVHSRPLAEARRPSGCLRKTFVMKIRKVHALAAR</sequence>
<protein>
    <submittedName>
        <fullName evidence="2">Uncharacterized protein</fullName>
    </submittedName>
</protein>